<sequence>MALPFFEVATLSFGTVYSGQSLDVENSDLSANGHIQEPFSAGTQRKTQKKKKSKDRLNHSDPFCGSSTCKDMPRHAVKSLMVIKTLPSLNYGITL</sequence>
<evidence type="ECO:0000313" key="2">
    <source>
        <dbReference type="EMBL" id="KAG9335371.1"/>
    </source>
</evidence>
<dbReference type="AlphaFoldDB" id="A0A8T2N9K5"/>
<gene>
    <name evidence="2" type="ORF">JZ751_005293</name>
</gene>
<protein>
    <submittedName>
        <fullName evidence="2">Uncharacterized protein</fullName>
    </submittedName>
</protein>
<organism evidence="2 3">
    <name type="scientific">Albula glossodonta</name>
    <name type="common">roundjaw bonefish</name>
    <dbReference type="NCBI Taxonomy" id="121402"/>
    <lineage>
        <taxon>Eukaryota</taxon>
        <taxon>Metazoa</taxon>
        <taxon>Chordata</taxon>
        <taxon>Craniata</taxon>
        <taxon>Vertebrata</taxon>
        <taxon>Euteleostomi</taxon>
        <taxon>Actinopterygii</taxon>
        <taxon>Neopterygii</taxon>
        <taxon>Teleostei</taxon>
        <taxon>Albuliformes</taxon>
        <taxon>Albulidae</taxon>
        <taxon>Albula</taxon>
    </lineage>
</organism>
<dbReference type="Proteomes" id="UP000824540">
    <property type="component" value="Unassembled WGS sequence"/>
</dbReference>
<dbReference type="EMBL" id="JAFBMS010000121">
    <property type="protein sequence ID" value="KAG9335371.1"/>
    <property type="molecule type" value="Genomic_DNA"/>
</dbReference>
<proteinExistence type="predicted"/>
<evidence type="ECO:0000313" key="3">
    <source>
        <dbReference type="Proteomes" id="UP000824540"/>
    </source>
</evidence>
<feature type="region of interest" description="Disordered" evidence="1">
    <location>
        <begin position="33"/>
        <end position="62"/>
    </location>
</feature>
<evidence type="ECO:0000256" key="1">
    <source>
        <dbReference type="SAM" id="MobiDB-lite"/>
    </source>
</evidence>
<name>A0A8T2N9K5_9TELE</name>
<comment type="caution">
    <text evidence="2">The sequence shown here is derived from an EMBL/GenBank/DDBJ whole genome shotgun (WGS) entry which is preliminary data.</text>
</comment>
<accession>A0A8T2N9K5</accession>
<reference evidence="2" key="1">
    <citation type="thesis" date="2021" institute="BYU ScholarsArchive" country="Provo, UT, USA">
        <title>Applications of and Algorithms for Genome Assembly and Genomic Analyses with an Emphasis on Marine Teleosts.</title>
        <authorList>
            <person name="Pickett B.D."/>
        </authorList>
    </citation>
    <scope>NUCLEOTIDE SEQUENCE</scope>
    <source>
        <strain evidence="2">HI-2016</strain>
    </source>
</reference>
<keyword evidence="3" id="KW-1185">Reference proteome</keyword>